<reference evidence="8 9" key="1">
    <citation type="journal article" date="2018" name="Mol. Plant">
        <title>The genome of Artemisia annua provides insight into the evolution of Asteraceae family and artemisinin biosynthesis.</title>
        <authorList>
            <person name="Shen Q."/>
            <person name="Zhang L."/>
            <person name="Liao Z."/>
            <person name="Wang S."/>
            <person name="Yan T."/>
            <person name="Shi P."/>
            <person name="Liu M."/>
            <person name="Fu X."/>
            <person name="Pan Q."/>
            <person name="Wang Y."/>
            <person name="Lv Z."/>
            <person name="Lu X."/>
            <person name="Zhang F."/>
            <person name="Jiang W."/>
            <person name="Ma Y."/>
            <person name="Chen M."/>
            <person name="Hao X."/>
            <person name="Li L."/>
            <person name="Tang Y."/>
            <person name="Lv G."/>
            <person name="Zhou Y."/>
            <person name="Sun X."/>
            <person name="Brodelius P.E."/>
            <person name="Rose J.K.C."/>
            <person name="Tang K."/>
        </authorList>
    </citation>
    <scope>NUCLEOTIDE SEQUENCE [LARGE SCALE GENOMIC DNA]</scope>
    <source>
        <strain evidence="9">cv. Huhao1</strain>
        <tissue evidence="8">Leaf</tissue>
    </source>
</reference>
<proteinExistence type="inferred from homology"/>
<dbReference type="AlphaFoldDB" id="A0A2U1MLP9"/>
<keyword evidence="9" id="KW-1185">Reference proteome</keyword>
<evidence type="ECO:0000313" key="9">
    <source>
        <dbReference type="Proteomes" id="UP000245207"/>
    </source>
</evidence>
<evidence type="ECO:0000256" key="6">
    <source>
        <dbReference type="SAM" id="MobiDB-lite"/>
    </source>
</evidence>
<feature type="region of interest" description="Disordered" evidence="6">
    <location>
        <begin position="119"/>
        <end position="145"/>
    </location>
</feature>
<evidence type="ECO:0000256" key="2">
    <source>
        <dbReference type="ARBA" id="ARBA00022723"/>
    </source>
</evidence>
<keyword evidence="2" id="KW-0479">Metal-binding</keyword>
<evidence type="ECO:0000256" key="4">
    <source>
        <dbReference type="ARBA" id="ARBA00022833"/>
    </source>
</evidence>
<name>A0A2U1MLP9_ARTAN</name>
<accession>A0A2U1MLP9</accession>
<gene>
    <name evidence="8" type="ORF">CTI12_AA365850</name>
</gene>
<dbReference type="SUPFAM" id="SSF50249">
    <property type="entry name" value="Nucleic acid-binding proteins"/>
    <property type="match status" value="1"/>
</dbReference>
<dbReference type="CDD" id="cd04476">
    <property type="entry name" value="RPA1_DBD_C"/>
    <property type="match status" value="1"/>
</dbReference>
<evidence type="ECO:0000256" key="5">
    <source>
        <dbReference type="ARBA" id="ARBA00023125"/>
    </source>
</evidence>
<feature type="compositionally biased region" description="Polar residues" evidence="6">
    <location>
        <begin position="135"/>
        <end position="145"/>
    </location>
</feature>
<evidence type="ECO:0000313" key="8">
    <source>
        <dbReference type="EMBL" id="PWA62201.1"/>
    </source>
</evidence>
<dbReference type="EMBL" id="PKPP01004921">
    <property type="protein sequence ID" value="PWA62201.1"/>
    <property type="molecule type" value="Genomic_DNA"/>
</dbReference>
<evidence type="ECO:0000256" key="1">
    <source>
        <dbReference type="ARBA" id="ARBA00005690"/>
    </source>
</evidence>
<keyword evidence="4" id="KW-0862">Zinc</keyword>
<dbReference type="GO" id="GO:0003677">
    <property type="term" value="F:DNA binding"/>
    <property type="evidence" value="ECO:0007669"/>
    <property type="project" value="UniProtKB-KW"/>
</dbReference>
<comment type="caution">
    <text evidence="8">The sequence shown here is derived from an EMBL/GenBank/DDBJ whole genome shotgun (WGS) entry which is preliminary data.</text>
</comment>
<organism evidence="8 9">
    <name type="scientific">Artemisia annua</name>
    <name type="common">Sweet wormwood</name>
    <dbReference type="NCBI Taxonomy" id="35608"/>
    <lineage>
        <taxon>Eukaryota</taxon>
        <taxon>Viridiplantae</taxon>
        <taxon>Streptophyta</taxon>
        <taxon>Embryophyta</taxon>
        <taxon>Tracheophyta</taxon>
        <taxon>Spermatophyta</taxon>
        <taxon>Magnoliopsida</taxon>
        <taxon>eudicotyledons</taxon>
        <taxon>Gunneridae</taxon>
        <taxon>Pentapetalae</taxon>
        <taxon>asterids</taxon>
        <taxon>campanulids</taxon>
        <taxon>Asterales</taxon>
        <taxon>Asteraceae</taxon>
        <taxon>Asteroideae</taxon>
        <taxon>Anthemideae</taxon>
        <taxon>Artemisiinae</taxon>
        <taxon>Artemisia</taxon>
    </lineage>
</organism>
<dbReference type="InterPro" id="IPR012340">
    <property type="entry name" value="NA-bd_OB-fold"/>
</dbReference>
<dbReference type="STRING" id="35608.A0A2U1MLP9"/>
<dbReference type="GO" id="GO:0008270">
    <property type="term" value="F:zinc ion binding"/>
    <property type="evidence" value="ECO:0007669"/>
    <property type="project" value="UniProtKB-KW"/>
</dbReference>
<dbReference type="Proteomes" id="UP000245207">
    <property type="component" value="Unassembled WGS sequence"/>
</dbReference>
<dbReference type="Gene3D" id="2.40.50.140">
    <property type="entry name" value="Nucleic acid-binding proteins"/>
    <property type="match status" value="1"/>
</dbReference>
<evidence type="ECO:0000256" key="3">
    <source>
        <dbReference type="ARBA" id="ARBA00022771"/>
    </source>
</evidence>
<evidence type="ECO:0000259" key="7">
    <source>
        <dbReference type="Pfam" id="PF08646"/>
    </source>
</evidence>
<dbReference type="OrthoDB" id="1751331at2759"/>
<dbReference type="PANTHER" id="PTHR47165">
    <property type="entry name" value="OS03G0429900 PROTEIN"/>
    <property type="match status" value="1"/>
</dbReference>
<keyword evidence="5" id="KW-0238">DNA-binding</keyword>
<dbReference type="InterPro" id="IPR013955">
    <property type="entry name" value="Rep_factor-A_C"/>
</dbReference>
<dbReference type="InterPro" id="IPR047192">
    <property type="entry name" value="Euk_RPA1_DBD_C"/>
</dbReference>
<comment type="similarity">
    <text evidence="1">Belongs to the replication factor A protein 1 family.</text>
</comment>
<keyword evidence="3" id="KW-0863">Zinc-finger</keyword>
<sequence>MAADGQSMQTDGTDYRLLQKSHASFNNKGKAILFENTSVDSGQIEAHVVHAGPCNPHPDRGQPNTSDSHHVNHPLYNASTTIYNEVSFNNKGKQIAFESTSVDSEQLQPEIVHATSSNPHCEVNEAGTSDPHPINQPSSNASTTTYSQGTLGAIVFESGANSQTDYDVIVEYKDTGPKRINKLHSSYMSLQMAESNIKAIQPSASKQIVEVEANIRDLRPRERNKIIYAKVYRAWIARDPPDTTEKGFRVILLEKQGVRFTCEGTITHLNTSRDWCYPACPTCNQKVENNSGLFDCKIHGPVEHPSYRYNFKAYLNDGTATVMITFFSPKAKDIVGVDCDSLLSTLDNPNPKNIPTKIQEIIGKRHIFQFHYNTASKQAPPDFIFNDLLDNQDAPKQIEYKSSGTKY</sequence>
<protein>
    <submittedName>
        <fullName evidence="8">Nucleic acid-binding, OB-fold protein</fullName>
    </submittedName>
</protein>
<dbReference type="Pfam" id="PF08646">
    <property type="entry name" value="Rep_fac-A_C"/>
    <property type="match status" value="1"/>
</dbReference>
<dbReference type="PANTHER" id="PTHR47165:SF4">
    <property type="entry name" value="OS03G0429900 PROTEIN"/>
    <property type="match status" value="1"/>
</dbReference>
<feature type="domain" description="Replication factor A C-terminal" evidence="7">
    <location>
        <begin position="260"/>
        <end position="372"/>
    </location>
</feature>